<feature type="compositionally biased region" description="Basic and acidic residues" evidence="1">
    <location>
        <begin position="16"/>
        <end position="28"/>
    </location>
</feature>
<dbReference type="InterPro" id="IPR046807">
    <property type="entry name" value="Tra1_central"/>
</dbReference>
<proteinExistence type="predicted"/>
<organism evidence="2 3">
    <name type="scientific">Exidia glandulosa HHB12029</name>
    <dbReference type="NCBI Taxonomy" id="1314781"/>
    <lineage>
        <taxon>Eukaryota</taxon>
        <taxon>Fungi</taxon>
        <taxon>Dikarya</taxon>
        <taxon>Basidiomycota</taxon>
        <taxon>Agaricomycotina</taxon>
        <taxon>Agaricomycetes</taxon>
        <taxon>Auriculariales</taxon>
        <taxon>Exidiaceae</taxon>
        <taxon>Exidia</taxon>
    </lineage>
</organism>
<keyword evidence="3" id="KW-1185">Reference proteome</keyword>
<dbReference type="EMBL" id="KV426197">
    <property type="protein sequence ID" value="KZV85159.1"/>
    <property type="molecule type" value="Genomic_DNA"/>
</dbReference>
<dbReference type="Proteomes" id="UP000077266">
    <property type="component" value="Unassembled WGS sequence"/>
</dbReference>
<dbReference type="STRING" id="1314781.A0A165ZRA4"/>
<reference evidence="2 3" key="1">
    <citation type="journal article" date="2016" name="Mol. Biol. Evol.">
        <title>Comparative Genomics of Early-Diverging Mushroom-Forming Fungi Provides Insights into the Origins of Lignocellulose Decay Capabilities.</title>
        <authorList>
            <person name="Nagy L.G."/>
            <person name="Riley R."/>
            <person name="Tritt A."/>
            <person name="Adam C."/>
            <person name="Daum C."/>
            <person name="Floudas D."/>
            <person name="Sun H."/>
            <person name="Yadav J.S."/>
            <person name="Pangilinan J."/>
            <person name="Larsson K.H."/>
            <person name="Matsuura K."/>
            <person name="Barry K."/>
            <person name="Labutti K."/>
            <person name="Kuo R."/>
            <person name="Ohm R.A."/>
            <person name="Bhattacharya S.S."/>
            <person name="Shirouzu T."/>
            <person name="Yoshinaga Y."/>
            <person name="Martin F.M."/>
            <person name="Grigoriev I.V."/>
            <person name="Hibbett D.S."/>
        </authorList>
    </citation>
    <scope>NUCLEOTIDE SEQUENCE [LARGE SCALE GENOMIC DNA]</scope>
    <source>
        <strain evidence="2 3">HHB12029</strain>
    </source>
</reference>
<dbReference type="Pfam" id="PF20175">
    <property type="entry name" value="Tra1_central"/>
    <property type="match status" value="1"/>
</dbReference>
<dbReference type="InParanoid" id="A0A165ZRA4"/>
<evidence type="ECO:0000313" key="2">
    <source>
        <dbReference type="EMBL" id="KZV85159.1"/>
    </source>
</evidence>
<sequence>MQWRHVYSAHNPRAYPGERKESPEQQQHHSLLELCHRHPTHDAFKQLVPGMAATTLHVMRVDDEDNAVIAIIPIVAKYLNNGSSAKEGTPEAQGQGRALARFQPAIQNKATFGDFITSRSQVKARLSSSRVSTPAVVQWMRFIAYVLLTKNKEFLSPFGDQVDAFTILRIPQDMPPDSIPLRREMLNTLRRLLSTDERAYHHANIELLADDRLHLGRDIGSQDTLRPSGYMVLANLAHHIRANLDPAPLRRVIELFAWGVHNNTLPASPRSVLAKLLVNLLNAVVVNFPQDESVFQIASLKVIRQGFLNMKA</sequence>
<protein>
    <submittedName>
        <fullName evidence="2">Uncharacterized protein</fullName>
    </submittedName>
</protein>
<accession>A0A165ZRA4</accession>
<name>A0A165ZRA4_EXIGL</name>
<dbReference type="AlphaFoldDB" id="A0A165ZRA4"/>
<gene>
    <name evidence="2" type="ORF">EXIGLDRAFT_775805</name>
</gene>
<feature type="region of interest" description="Disordered" evidence="1">
    <location>
        <begin position="1"/>
        <end position="28"/>
    </location>
</feature>
<dbReference type="OrthoDB" id="3041178at2759"/>
<evidence type="ECO:0000313" key="3">
    <source>
        <dbReference type="Proteomes" id="UP000077266"/>
    </source>
</evidence>
<evidence type="ECO:0000256" key="1">
    <source>
        <dbReference type="SAM" id="MobiDB-lite"/>
    </source>
</evidence>